<dbReference type="AlphaFoldDB" id="A0AAU7KJZ2"/>
<feature type="domain" description="3-hydroxyacyl-CoA dehydrogenase C-terminal" evidence="3">
    <location>
        <begin position="198"/>
        <end position="296"/>
    </location>
</feature>
<dbReference type="InterPro" id="IPR013328">
    <property type="entry name" value="6PGD_dom2"/>
</dbReference>
<dbReference type="InterPro" id="IPR008927">
    <property type="entry name" value="6-PGluconate_DH-like_C_sf"/>
</dbReference>
<dbReference type="Gene3D" id="3.40.50.720">
    <property type="entry name" value="NAD(P)-binding Rossmann-like Domain"/>
    <property type="match status" value="1"/>
</dbReference>
<evidence type="ECO:0000256" key="1">
    <source>
        <dbReference type="ARBA" id="ARBA00023002"/>
    </source>
</evidence>
<dbReference type="PIRSF" id="PIRSF000105">
    <property type="entry name" value="HCDH"/>
    <property type="match status" value="1"/>
</dbReference>
<dbReference type="RefSeq" id="WP_348827444.1">
    <property type="nucleotide sequence ID" value="NZ_CP098827.1"/>
</dbReference>
<dbReference type="PANTHER" id="PTHR48075">
    <property type="entry name" value="3-HYDROXYACYL-COA DEHYDROGENASE FAMILY PROTEIN"/>
    <property type="match status" value="1"/>
</dbReference>
<dbReference type="Pfam" id="PF02737">
    <property type="entry name" value="3HCDH_N"/>
    <property type="match status" value="1"/>
</dbReference>
<evidence type="ECO:0000259" key="3">
    <source>
        <dbReference type="Pfam" id="PF00725"/>
    </source>
</evidence>
<dbReference type="Gene3D" id="1.10.1040.10">
    <property type="entry name" value="N-(1-d-carboxylethyl)-l-norvaline Dehydrogenase, domain 2"/>
    <property type="match status" value="1"/>
</dbReference>
<feature type="domain" description="3-hydroxyacyl-CoA dehydrogenase NAD binding" evidence="4">
    <location>
        <begin position="17"/>
        <end position="193"/>
    </location>
</feature>
<evidence type="ECO:0000256" key="2">
    <source>
        <dbReference type="PIRSR" id="PIRSR000105-1"/>
    </source>
</evidence>
<keyword evidence="1 5" id="KW-0560">Oxidoreductase</keyword>
<dbReference type="GO" id="GO:0070403">
    <property type="term" value="F:NAD+ binding"/>
    <property type="evidence" value="ECO:0007669"/>
    <property type="project" value="InterPro"/>
</dbReference>
<evidence type="ECO:0000259" key="4">
    <source>
        <dbReference type="Pfam" id="PF02737"/>
    </source>
</evidence>
<dbReference type="InterPro" id="IPR006108">
    <property type="entry name" value="3HC_DH_C"/>
</dbReference>
<gene>
    <name evidence="5" type="ORF">NFG58_01390</name>
</gene>
<dbReference type="Pfam" id="PF00725">
    <property type="entry name" value="3HCDH"/>
    <property type="match status" value="1"/>
</dbReference>
<dbReference type="EC" id="1.1.1.35" evidence="5"/>
<organism evidence="5">
    <name type="scientific">Halomonas sp. RT37</name>
    <dbReference type="NCBI Taxonomy" id="2950872"/>
    <lineage>
        <taxon>Bacteria</taxon>
        <taxon>Pseudomonadati</taxon>
        <taxon>Pseudomonadota</taxon>
        <taxon>Gammaproteobacteria</taxon>
        <taxon>Oceanospirillales</taxon>
        <taxon>Halomonadaceae</taxon>
        <taxon>Halomonas</taxon>
    </lineage>
</organism>
<sequence>MTPSLSSSLENGPHRLCVLGGGVLGGQIAWHSAFKGKSVIVYDIDDTALERCRASHDHYAGIYQADVCAKPEAIAATRARLAYTSDLAEAVADAELVIEAVPEDPEIKRQLYRTLSPLLSPETLVATNSSTLLPADFADDSGRPERYCALHFANLVWIMNVAEVMAHPRTSRTTLESVTRFAIDIGMIPIPVEKPRNGYLINSWLVPLLTASLTLLREGVGSAEMIDRTFMKMWSSAAGPCGMMDIIGMKTCFDVSHHWGEVDDNDEMRANADFLHQRFLANGKLGLPSGEGFYRYPDPAYSQSTFMAIPDHSEAGHIAAQVLKGMTG</sequence>
<dbReference type="GO" id="GO:0003857">
    <property type="term" value="F:(3S)-3-hydroxyacyl-CoA dehydrogenase (NAD+) activity"/>
    <property type="evidence" value="ECO:0007669"/>
    <property type="project" value="UniProtKB-EC"/>
</dbReference>
<proteinExistence type="predicted"/>
<dbReference type="SUPFAM" id="SSF51735">
    <property type="entry name" value="NAD(P)-binding Rossmann-fold domains"/>
    <property type="match status" value="1"/>
</dbReference>
<dbReference type="SUPFAM" id="SSF48179">
    <property type="entry name" value="6-phosphogluconate dehydrogenase C-terminal domain-like"/>
    <property type="match status" value="1"/>
</dbReference>
<dbReference type="NCBIfam" id="NF006143">
    <property type="entry name" value="PRK08293.1"/>
    <property type="match status" value="1"/>
</dbReference>
<accession>A0AAU7KJZ2</accession>
<reference evidence="5" key="1">
    <citation type="submission" date="2022-06" db="EMBL/GenBank/DDBJ databases">
        <title>A novel DMS-producing enzyme.</title>
        <authorList>
            <person name="Zhang Y."/>
        </authorList>
    </citation>
    <scope>NUCLEOTIDE SEQUENCE</scope>
    <source>
        <strain evidence="5">RT37</strain>
    </source>
</reference>
<feature type="site" description="Important for catalytic activity" evidence="2">
    <location>
        <position position="151"/>
    </location>
</feature>
<dbReference type="EMBL" id="CP098827">
    <property type="protein sequence ID" value="XBO71403.1"/>
    <property type="molecule type" value="Genomic_DNA"/>
</dbReference>
<name>A0AAU7KJZ2_9GAMM</name>
<dbReference type="InterPro" id="IPR036291">
    <property type="entry name" value="NAD(P)-bd_dom_sf"/>
</dbReference>
<evidence type="ECO:0000313" key="5">
    <source>
        <dbReference type="EMBL" id="XBO71403.1"/>
    </source>
</evidence>
<dbReference type="PANTHER" id="PTHR48075:SF5">
    <property type="entry name" value="3-HYDROXYBUTYRYL-COA DEHYDROGENASE"/>
    <property type="match status" value="1"/>
</dbReference>
<dbReference type="InterPro" id="IPR022694">
    <property type="entry name" value="3-OHacyl-CoA_DH"/>
</dbReference>
<dbReference type="InterPro" id="IPR006176">
    <property type="entry name" value="3-OHacyl-CoA_DH_NAD-bd"/>
</dbReference>
<dbReference type="GO" id="GO:0006631">
    <property type="term" value="P:fatty acid metabolic process"/>
    <property type="evidence" value="ECO:0007669"/>
    <property type="project" value="InterPro"/>
</dbReference>
<protein>
    <submittedName>
        <fullName evidence="5">3-hydroxyacyl-CoA dehydrogenase</fullName>
        <ecNumber evidence="5">1.1.1.35</ecNumber>
    </submittedName>
</protein>